<dbReference type="GO" id="GO:0016787">
    <property type="term" value="F:hydrolase activity"/>
    <property type="evidence" value="ECO:0007669"/>
    <property type="project" value="UniProtKB-KW"/>
</dbReference>
<name>A0ABY1QCX7_9SPHN</name>
<feature type="domain" description="Cell wall hydrolase SleB" evidence="2">
    <location>
        <begin position="102"/>
        <end position="204"/>
    </location>
</feature>
<evidence type="ECO:0000256" key="1">
    <source>
        <dbReference type="SAM" id="SignalP"/>
    </source>
</evidence>
<organism evidence="3 4">
    <name type="scientific">Novosphingobium panipatense</name>
    <dbReference type="NCBI Taxonomy" id="428991"/>
    <lineage>
        <taxon>Bacteria</taxon>
        <taxon>Pseudomonadati</taxon>
        <taxon>Pseudomonadota</taxon>
        <taxon>Alphaproteobacteria</taxon>
        <taxon>Sphingomonadales</taxon>
        <taxon>Sphingomonadaceae</taxon>
        <taxon>Novosphingobium</taxon>
    </lineage>
</organism>
<keyword evidence="1" id="KW-0732">Signal</keyword>
<protein>
    <submittedName>
        <fullName evidence="3">Cell Wall Hydrolase</fullName>
    </submittedName>
</protein>
<evidence type="ECO:0000259" key="2">
    <source>
        <dbReference type="Pfam" id="PF07486"/>
    </source>
</evidence>
<dbReference type="Pfam" id="PF07486">
    <property type="entry name" value="Hydrolase_2"/>
    <property type="match status" value="1"/>
</dbReference>
<feature type="chain" id="PRO_5047153512" evidence="1">
    <location>
        <begin position="31"/>
        <end position="205"/>
    </location>
</feature>
<dbReference type="Gene3D" id="1.10.10.2520">
    <property type="entry name" value="Cell wall hydrolase SleB, domain 1"/>
    <property type="match status" value="1"/>
</dbReference>
<dbReference type="EMBL" id="FXUI01000004">
    <property type="protein sequence ID" value="SMP67643.1"/>
    <property type="molecule type" value="Genomic_DNA"/>
</dbReference>
<evidence type="ECO:0000313" key="3">
    <source>
        <dbReference type="EMBL" id="SMP67643.1"/>
    </source>
</evidence>
<reference evidence="3 4" key="1">
    <citation type="submission" date="2017-05" db="EMBL/GenBank/DDBJ databases">
        <authorList>
            <person name="Varghese N."/>
            <person name="Submissions S."/>
        </authorList>
    </citation>
    <scope>NUCLEOTIDE SEQUENCE [LARGE SCALE GENOMIC DNA]</scope>
    <source>
        <strain evidence="3 4">SM16</strain>
    </source>
</reference>
<feature type="signal peptide" evidence="1">
    <location>
        <begin position="1"/>
        <end position="30"/>
    </location>
</feature>
<dbReference type="InterPro" id="IPR011105">
    <property type="entry name" value="Cell_wall_hydrolase_SleB"/>
</dbReference>
<sequence length="205" mass="21908">MRTKVEWASAAALAATVLTALLGASGSGAAASDLIPVLTEEKPTPQFVSEPVVQAIPAAPAPNAENSTADSLKDLVSQQATPEGMSRDMRCLAGAIYFEARGESLEGQLAVGHVIVNRAKSGRFPTSYCGVVMQPSQFSFVRGHSMPAVREGSQDWQEAVAIAQIADEGIWKSEAPGALFFHAKRVSPNWRLTKLAQVDNHIFYR</sequence>
<comment type="caution">
    <text evidence="3">The sequence shown here is derived from an EMBL/GenBank/DDBJ whole genome shotgun (WGS) entry which is preliminary data.</text>
</comment>
<accession>A0ABY1QCX7</accession>
<dbReference type="RefSeq" id="WP_283405986.1">
    <property type="nucleotide sequence ID" value="NZ_FXUI01000004.1"/>
</dbReference>
<keyword evidence="3" id="KW-0378">Hydrolase</keyword>
<evidence type="ECO:0000313" key="4">
    <source>
        <dbReference type="Proteomes" id="UP001157910"/>
    </source>
</evidence>
<keyword evidence="4" id="KW-1185">Reference proteome</keyword>
<dbReference type="Proteomes" id="UP001157910">
    <property type="component" value="Unassembled WGS sequence"/>
</dbReference>
<gene>
    <name evidence="3" type="ORF">SAMN06296065_104250</name>
</gene>
<dbReference type="InterPro" id="IPR042047">
    <property type="entry name" value="SleB_dom1"/>
</dbReference>
<proteinExistence type="predicted"/>